<feature type="compositionally biased region" description="Low complexity" evidence="7">
    <location>
        <begin position="78"/>
        <end position="91"/>
    </location>
</feature>
<reference evidence="10" key="1">
    <citation type="submission" date="2019-09" db="EMBL/GenBank/DDBJ databases">
        <title>Mumia zhuanghuii sp. nov. isolated from the intestinal contents of plateau pika (Ochotona curzoniae) in the Qinghai-Tibet plateau of China.</title>
        <authorList>
            <person name="Tian Z."/>
        </authorList>
    </citation>
    <scope>NUCLEOTIDE SEQUENCE [LARGE SCALE GENOMIC DNA]</scope>
    <source>
        <strain evidence="10">JCM 30598</strain>
    </source>
</reference>
<keyword evidence="4" id="KW-0659">Purine metabolism</keyword>
<keyword evidence="6 9" id="KW-0456">Lyase</keyword>
<evidence type="ECO:0000256" key="7">
    <source>
        <dbReference type="SAM" id="MobiDB-lite"/>
    </source>
</evidence>
<evidence type="ECO:0000313" key="10">
    <source>
        <dbReference type="Proteomes" id="UP000325827"/>
    </source>
</evidence>
<dbReference type="EC" id="4.1.1.97" evidence="3"/>
<dbReference type="PANTHER" id="PTHR43466">
    <property type="entry name" value="2-OXO-4-HYDROXY-4-CARBOXY-5-UREIDOIMIDAZOLINE DECARBOXYLASE-RELATED"/>
    <property type="match status" value="1"/>
</dbReference>
<dbReference type="EMBL" id="VYSA01000003">
    <property type="protein sequence ID" value="KAA9106388.1"/>
    <property type="molecule type" value="Genomic_DNA"/>
</dbReference>
<dbReference type="Proteomes" id="UP000325827">
    <property type="component" value="Unassembled WGS sequence"/>
</dbReference>
<comment type="pathway">
    <text evidence="2">Purine metabolism; urate degradation; (S)-allantoin from urate: step 3/3.</text>
</comment>
<dbReference type="NCBIfam" id="NF010372">
    <property type="entry name" value="PRK13798.1"/>
    <property type="match status" value="1"/>
</dbReference>
<evidence type="ECO:0000256" key="5">
    <source>
        <dbReference type="ARBA" id="ARBA00022793"/>
    </source>
</evidence>
<dbReference type="GO" id="GO:0006144">
    <property type="term" value="P:purine nucleobase metabolic process"/>
    <property type="evidence" value="ECO:0007669"/>
    <property type="project" value="UniProtKB-KW"/>
</dbReference>
<dbReference type="Pfam" id="PF09349">
    <property type="entry name" value="OHCU_decarbox"/>
    <property type="match status" value="1"/>
</dbReference>
<evidence type="ECO:0000256" key="6">
    <source>
        <dbReference type="ARBA" id="ARBA00023239"/>
    </source>
</evidence>
<evidence type="ECO:0000313" key="9">
    <source>
        <dbReference type="EMBL" id="KAA9106388.1"/>
    </source>
</evidence>
<dbReference type="InterPro" id="IPR017595">
    <property type="entry name" value="OHCU_decarboxylase-2"/>
</dbReference>
<evidence type="ECO:0000256" key="3">
    <source>
        <dbReference type="ARBA" id="ARBA00012257"/>
    </source>
</evidence>
<evidence type="ECO:0000259" key="8">
    <source>
        <dbReference type="Pfam" id="PF09349"/>
    </source>
</evidence>
<dbReference type="RefSeq" id="WP_150449730.1">
    <property type="nucleotide sequence ID" value="NZ_VYSA01000003.1"/>
</dbReference>
<comment type="caution">
    <text evidence="9">The sequence shown here is derived from an EMBL/GenBank/DDBJ whole genome shotgun (WGS) entry which is preliminary data.</text>
</comment>
<evidence type="ECO:0000256" key="4">
    <source>
        <dbReference type="ARBA" id="ARBA00022631"/>
    </source>
</evidence>
<dbReference type="AlphaFoldDB" id="A0A5J5J280"/>
<dbReference type="Gene3D" id="1.10.3330.10">
    <property type="entry name" value="Oxo-4-hydroxy-4-carboxy-5-ureidoimidazoline decarboxylase"/>
    <property type="match status" value="1"/>
</dbReference>
<name>A0A5J5J280_9MICO</name>
<proteinExistence type="predicted"/>
<feature type="domain" description="Oxo-4-hydroxy-4-carboxy-5-ureidoimidazoline decarboxylase" evidence="8">
    <location>
        <begin position="7"/>
        <end position="160"/>
    </location>
</feature>
<dbReference type="InterPro" id="IPR036778">
    <property type="entry name" value="OHCU_decarboxylase_sf"/>
</dbReference>
<comment type="catalytic activity">
    <reaction evidence="1">
        <text>5-hydroxy-2-oxo-4-ureido-2,5-dihydro-1H-imidazole-5-carboxylate + H(+) = (S)-allantoin + CO2</text>
        <dbReference type="Rhea" id="RHEA:26301"/>
        <dbReference type="ChEBI" id="CHEBI:15378"/>
        <dbReference type="ChEBI" id="CHEBI:15678"/>
        <dbReference type="ChEBI" id="CHEBI:16526"/>
        <dbReference type="ChEBI" id="CHEBI:58639"/>
        <dbReference type="EC" id="4.1.1.97"/>
    </reaction>
</comment>
<organism evidence="9 10">
    <name type="scientific">Microbacterium rhizomatis</name>
    <dbReference type="NCBI Taxonomy" id="1631477"/>
    <lineage>
        <taxon>Bacteria</taxon>
        <taxon>Bacillati</taxon>
        <taxon>Actinomycetota</taxon>
        <taxon>Actinomycetes</taxon>
        <taxon>Micrococcales</taxon>
        <taxon>Microbacteriaceae</taxon>
        <taxon>Microbacterium</taxon>
    </lineage>
</organism>
<accession>A0A5J5J280</accession>
<dbReference type="GO" id="GO:0019628">
    <property type="term" value="P:urate catabolic process"/>
    <property type="evidence" value="ECO:0007669"/>
    <property type="project" value="TreeGrafter"/>
</dbReference>
<dbReference type="InterPro" id="IPR018020">
    <property type="entry name" value="OHCU_decarboxylase"/>
</dbReference>
<protein>
    <recommendedName>
        <fullName evidence="3">2-oxo-4-hydroxy-4-carboxy-5-ureidoimidazoline decarboxylase</fullName>
        <ecNumber evidence="3">4.1.1.97</ecNumber>
    </recommendedName>
</protein>
<evidence type="ECO:0000256" key="1">
    <source>
        <dbReference type="ARBA" id="ARBA00001163"/>
    </source>
</evidence>
<dbReference type="NCBIfam" id="TIGR03180">
    <property type="entry name" value="UraD_2"/>
    <property type="match status" value="1"/>
</dbReference>
<sequence length="177" mass="18530">MELDDFNAADAATAAALVGVWAAIPAWVDAVVGGRPYASIDALADRAAELAATWTRADLDAALAHHPRIGEKPGGSGAAAEASRSEQSSMAHATDDVAARLAAGNRGYEARFGRVFLIRAAGRSPEEMLGELERRLDNTDEAEATEATRQLAEIALLRLRSAITPSAASDPHARMPS</sequence>
<dbReference type="PANTHER" id="PTHR43466:SF1">
    <property type="entry name" value="2-OXO-4-HYDROXY-4-CARBOXY-5-UREIDOIMIDAZOLINE DECARBOXYLASE-RELATED"/>
    <property type="match status" value="1"/>
</dbReference>
<keyword evidence="10" id="KW-1185">Reference proteome</keyword>
<dbReference type="OrthoDB" id="5243781at2"/>
<dbReference type="GO" id="GO:0051997">
    <property type="term" value="F:2-oxo-4-hydroxy-4-carboxy-5-ureidoimidazoline decarboxylase activity"/>
    <property type="evidence" value="ECO:0007669"/>
    <property type="project" value="UniProtKB-EC"/>
</dbReference>
<gene>
    <name evidence="9" type="primary">uraD</name>
    <name evidence="9" type="ORF">F6B43_14625</name>
</gene>
<evidence type="ECO:0000256" key="2">
    <source>
        <dbReference type="ARBA" id="ARBA00004754"/>
    </source>
</evidence>
<dbReference type="SUPFAM" id="SSF158694">
    <property type="entry name" value="UraD-Like"/>
    <property type="match status" value="1"/>
</dbReference>
<feature type="region of interest" description="Disordered" evidence="7">
    <location>
        <begin position="67"/>
        <end position="93"/>
    </location>
</feature>
<keyword evidence="5" id="KW-0210">Decarboxylase</keyword>